<name>E8MA29_PHOS4</name>
<dbReference type="eggNOG" id="ENOG5033ANC">
    <property type="taxonomic scope" value="Bacteria"/>
</dbReference>
<protein>
    <submittedName>
        <fullName evidence="1">Uncharacterized protein</fullName>
    </submittedName>
</protein>
<dbReference type="EMBL" id="AEVT01000093">
    <property type="protein sequence ID" value="EGA68978.1"/>
    <property type="molecule type" value="Genomic_DNA"/>
</dbReference>
<reference evidence="1 2" key="1">
    <citation type="journal article" date="2012" name="Int. J. Syst. Evol. Microbiol.">
        <title>Vibrio caribbeanicus sp. nov., isolated from the marine sponge Scleritoderma cyanea.</title>
        <authorList>
            <person name="Hoffmann M."/>
            <person name="Monday S.R."/>
            <person name="Allard M.W."/>
            <person name="Strain E.A."/>
            <person name="Whittaker P."/>
            <person name="Naum M."/>
            <person name="McCarthy P.J."/>
            <person name="Lopez J.V."/>
            <person name="Fischer M."/>
            <person name="Brown E.W."/>
        </authorList>
    </citation>
    <scope>NUCLEOTIDE SEQUENCE [LARGE SCALE GENOMIC DNA]</scope>
    <source>
        <strain evidence="2">DSMZ 21326</strain>
    </source>
</reference>
<dbReference type="Proteomes" id="UP000006228">
    <property type="component" value="Unassembled WGS sequence"/>
</dbReference>
<proteinExistence type="predicted"/>
<organism evidence="1 2">
    <name type="scientific">Vibrio sinaloensis DSM 21326</name>
    <dbReference type="NCBI Taxonomy" id="945550"/>
    <lineage>
        <taxon>Bacteria</taxon>
        <taxon>Pseudomonadati</taxon>
        <taxon>Pseudomonadota</taxon>
        <taxon>Gammaproteobacteria</taxon>
        <taxon>Vibrionales</taxon>
        <taxon>Vibrionaceae</taxon>
        <taxon>Vibrio</taxon>
        <taxon>Vibrio oreintalis group</taxon>
    </lineage>
</organism>
<comment type="caution">
    <text evidence="1">The sequence shown here is derived from an EMBL/GenBank/DDBJ whole genome shotgun (WGS) entry which is preliminary data.</text>
</comment>
<accession>E8MA29</accession>
<evidence type="ECO:0000313" key="2">
    <source>
        <dbReference type="Proteomes" id="UP000006228"/>
    </source>
</evidence>
<evidence type="ECO:0000313" key="1">
    <source>
        <dbReference type="EMBL" id="EGA68978.1"/>
    </source>
</evidence>
<dbReference type="Pfam" id="PF20116">
    <property type="entry name" value="DUF6506"/>
    <property type="match status" value="1"/>
</dbReference>
<dbReference type="InterPro" id="IPR045441">
    <property type="entry name" value="DUF6506"/>
</dbReference>
<sequence>MKLSNYAFIMIGAGYQPAQISKLKSDLFSTTVICVENIDMACEEAKKLLTENVQLIELCGAFKGDMVDSIIAAVEGKIPVGNMTMRDNERDKFLTFLDS</sequence>
<dbReference type="RefSeq" id="WP_008079123.1">
    <property type="nucleotide sequence ID" value="NZ_AEVT01000093.1"/>
</dbReference>
<gene>
    <name evidence="1" type="ORF">VISI1226_06723</name>
</gene>
<dbReference type="OrthoDB" id="8595161at2"/>
<dbReference type="AlphaFoldDB" id="E8MA29"/>
<dbReference type="GeneID" id="95570431"/>